<name>A0A4Y9Y1U2_9AGAM</name>
<feature type="compositionally biased region" description="Low complexity" evidence="4">
    <location>
        <begin position="759"/>
        <end position="771"/>
    </location>
</feature>
<feature type="region of interest" description="Disordered" evidence="4">
    <location>
        <begin position="32"/>
        <end position="55"/>
    </location>
</feature>
<dbReference type="Pfam" id="PF02187">
    <property type="entry name" value="GAS2"/>
    <property type="match status" value="1"/>
</dbReference>
<organism evidence="6 7">
    <name type="scientific">Dentipellis fragilis</name>
    <dbReference type="NCBI Taxonomy" id="205917"/>
    <lineage>
        <taxon>Eukaryota</taxon>
        <taxon>Fungi</taxon>
        <taxon>Dikarya</taxon>
        <taxon>Basidiomycota</taxon>
        <taxon>Agaricomycotina</taxon>
        <taxon>Agaricomycetes</taxon>
        <taxon>Russulales</taxon>
        <taxon>Hericiaceae</taxon>
        <taxon>Dentipellis</taxon>
    </lineage>
</organism>
<dbReference type="Pfam" id="PF08580">
    <property type="entry name" value="KAR9"/>
    <property type="match status" value="1"/>
</dbReference>
<feature type="compositionally biased region" description="Polar residues" evidence="4">
    <location>
        <begin position="446"/>
        <end position="458"/>
    </location>
</feature>
<dbReference type="InterPro" id="IPR013889">
    <property type="entry name" value="Karyogamy_KAR9"/>
</dbReference>
<dbReference type="AlphaFoldDB" id="A0A4Y9Y1U2"/>
<keyword evidence="3" id="KW-0206">Cytoskeleton</keyword>
<dbReference type="STRING" id="205917.A0A4Y9Y1U2"/>
<evidence type="ECO:0000256" key="2">
    <source>
        <dbReference type="ARBA" id="ARBA00022490"/>
    </source>
</evidence>
<evidence type="ECO:0000256" key="1">
    <source>
        <dbReference type="ARBA" id="ARBA00004245"/>
    </source>
</evidence>
<evidence type="ECO:0000256" key="3">
    <source>
        <dbReference type="ARBA" id="ARBA00023212"/>
    </source>
</evidence>
<feature type="compositionally biased region" description="Polar residues" evidence="4">
    <location>
        <begin position="465"/>
        <end position="476"/>
    </location>
</feature>
<keyword evidence="2" id="KW-0963">Cytoplasm</keyword>
<dbReference type="GO" id="GO:0005938">
    <property type="term" value="C:cell cortex"/>
    <property type="evidence" value="ECO:0007669"/>
    <property type="project" value="TreeGrafter"/>
</dbReference>
<comment type="subcellular location">
    <subcellularLocation>
        <location evidence="1">Cytoplasm</location>
        <location evidence="1">Cytoskeleton</location>
    </subcellularLocation>
</comment>
<keyword evidence="7" id="KW-1185">Reference proteome</keyword>
<evidence type="ECO:0000313" key="6">
    <source>
        <dbReference type="EMBL" id="TFY56335.1"/>
    </source>
</evidence>
<dbReference type="OrthoDB" id="5559380at2759"/>
<dbReference type="Proteomes" id="UP000298327">
    <property type="component" value="Unassembled WGS sequence"/>
</dbReference>
<dbReference type="EMBL" id="SEOQ01000836">
    <property type="protein sequence ID" value="TFY56335.1"/>
    <property type="molecule type" value="Genomic_DNA"/>
</dbReference>
<dbReference type="PROSITE" id="PS51460">
    <property type="entry name" value="GAR"/>
    <property type="match status" value="1"/>
</dbReference>
<evidence type="ECO:0000313" key="7">
    <source>
        <dbReference type="Proteomes" id="UP000298327"/>
    </source>
</evidence>
<feature type="compositionally biased region" description="Polar residues" evidence="4">
    <location>
        <begin position="565"/>
        <end position="580"/>
    </location>
</feature>
<feature type="compositionally biased region" description="Low complexity" evidence="4">
    <location>
        <begin position="375"/>
        <end position="397"/>
    </location>
</feature>
<proteinExistence type="predicted"/>
<feature type="domain" description="GAR" evidence="5">
    <location>
        <begin position="780"/>
        <end position="869"/>
    </location>
</feature>
<feature type="compositionally biased region" description="Low complexity" evidence="4">
    <location>
        <begin position="33"/>
        <end position="49"/>
    </location>
</feature>
<dbReference type="GO" id="GO:0030473">
    <property type="term" value="P:nuclear migration along microtubule"/>
    <property type="evidence" value="ECO:0007669"/>
    <property type="project" value="TreeGrafter"/>
</dbReference>
<feature type="compositionally biased region" description="Polar residues" evidence="4">
    <location>
        <begin position="632"/>
        <end position="655"/>
    </location>
</feature>
<evidence type="ECO:0000256" key="4">
    <source>
        <dbReference type="SAM" id="MobiDB-lite"/>
    </source>
</evidence>
<feature type="region of interest" description="Disordered" evidence="4">
    <location>
        <begin position="727"/>
        <end position="805"/>
    </location>
</feature>
<dbReference type="InterPro" id="IPR036534">
    <property type="entry name" value="GAR_dom_sf"/>
</dbReference>
<feature type="compositionally biased region" description="Low complexity" evidence="4">
    <location>
        <begin position="695"/>
        <end position="709"/>
    </location>
</feature>
<feature type="compositionally biased region" description="Low complexity" evidence="4">
    <location>
        <begin position="541"/>
        <end position="564"/>
    </location>
</feature>
<dbReference type="GO" id="GO:0043332">
    <property type="term" value="C:mating projection tip"/>
    <property type="evidence" value="ECO:0007669"/>
    <property type="project" value="TreeGrafter"/>
</dbReference>
<dbReference type="GO" id="GO:0005816">
    <property type="term" value="C:spindle pole body"/>
    <property type="evidence" value="ECO:0007669"/>
    <property type="project" value="TreeGrafter"/>
</dbReference>
<protein>
    <recommendedName>
        <fullName evidence="5">GAR domain-containing protein</fullName>
    </recommendedName>
</protein>
<accession>A0A4Y9Y1U2</accession>
<evidence type="ECO:0000259" key="5">
    <source>
        <dbReference type="PROSITE" id="PS51460"/>
    </source>
</evidence>
<feature type="compositionally biased region" description="Low complexity" evidence="4">
    <location>
        <begin position="727"/>
        <end position="738"/>
    </location>
</feature>
<dbReference type="PANTHER" id="PTHR37271">
    <property type="entry name" value="KARYOGAMY PROTEIN KAR9"/>
    <property type="match status" value="1"/>
</dbReference>
<dbReference type="PANTHER" id="PTHR37271:SF1">
    <property type="entry name" value="KARYOGAMY PROTEIN KAR9"/>
    <property type="match status" value="1"/>
</dbReference>
<dbReference type="SUPFAM" id="SSF143575">
    <property type="entry name" value="GAS2 domain-like"/>
    <property type="match status" value="1"/>
</dbReference>
<feature type="compositionally biased region" description="Polar residues" evidence="4">
    <location>
        <begin position="409"/>
        <end position="418"/>
    </location>
</feature>
<feature type="compositionally biased region" description="Basic residues" evidence="4">
    <location>
        <begin position="357"/>
        <end position="366"/>
    </location>
</feature>
<dbReference type="GO" id="GO:0051293">
    <property type="term" value="P:establishment of spindle localization"/>
    <property type="evidence" value="ECO:0007669"/>
    <property type="project" value="TreeGrafter"/>
</dbReference>
<dbReference type="InterPro" id="IPR003108">
    <property type="entry name" value="GAR_dom"/>
</dbReference>
<comment type="caution">
    <text evidence="6">The sequence shown here is derived from an EMBL/GenBank/DDBJ whole genome shotgun (WGS) entry which is preliminary data.</text>
</comment>
<sequence>MGSLSVSSSRASSLHSASQHSLIINLAPPLPSSPGLSASSSSSSSSSKLSLDRADEENATITLKHPLTSSKGKDRSCDDLQILAISTHITELSYTMSDIQTRIFEIQELRHKSQSSGDLASATSVIDQSLMALDERLESLSTGIKAVNESIDPLVQRSKTQTSVDENSESALLLRKHAAFLSDWTSVQEDSEVLREELKEDKWLTVFRTVTDQADGMMTSLEKAVNRCQEFIWQVQRYGTDEPSVSQSSSLASMASTRSEKSPISMEVFQSLLDSFEAKKKSVILHTPDASMLIMLHSRHYMPATNKVLSIIDKGVQDRVTKNGECLRRHAESTQRWKNLRERITRTDTEMENWFHHLRPTSKSKSRNGFLTPPSGAASGKKTKGSSAASTLSRSMSPLRKFARKLTGASKSSSTNVTPAAKLKKQPPRIPSSEPVPTLRHRASVFTLSGNQPATPSTPGHKHTQSMTPDSSPSTTKRVDREHTLKTRASFMKQPWNSSTKIEPDERTVKVRRPSVTSTSYSRPDIPPVPINGSPYKRSLSRSSMASSRPWSPVTSTVSTAPSSNNAFRSQHHPSPSQASYRPPSRARSPGISGTPRPRPQTPSHIPAPAHGRWRSVSGETSDGGWDDDDNPTTLMQRAFSPTFSTSARSETPGNSLVPAPRPPSRSMIPAPTFHFSSPSRPASAMSDYREESPSRSTASSFRSSAMRAQTPEALLRSRAQQVPLYQSQLGQSSGQGYNIKTIRPSYKNPPSSFKDGSSPRTPSRPSSRASVYTPGLEANPTHLYTPGNPRDRSTRRLRRSIPKEGEEVRAQYAFSTSLARKVVTCRLTTLSRNSAKGEASTTTKKVMVRVGGGWQDLQFYMLNRQAGL</sequence>
<feature type="region of interest" description="Disordered" evidence="4">
    <location>
        <begin position="357"/>
        <end position="710"/>
    </location>
</feature>
<reference evidence="6 7" key="1">
    <citation type="submission" date="2019-02" db="EMBL/GenBank/DDBJ databases">
        <title>Genome sequencing of the rare red list fungi Dentipellis fragilis.</title>
        <authorList>
            <person name="Buettner E."/>
            <person name="Kellner H."/>
        </authorList>
    </citation>
    <scope>NUCLEOTIDE SEQUENCE [LARGE SCALE GENOMIC DNA]</scope>
    <source>
        <strain evidence="6 7">DSM 105465</strain>
    </source>
</reference>
<dbReference type="GO" id="GO:0008017">
    <property type="term" value="F:microtubule binding"/>
    <property type="evidence" value="ECO:0007669"/>
    <property type="project" value="InterPro"/>
</dbReference>
<gene>
    <name evidence="6" type="ORF">EVG20_g8962</name>
</gene>